<evidence type="ECO:0000256" key="1">
    <source>
        <dbReference type="ARBA" id="ARBA00022460"/>
    </source>
</evidence>
<name>A0AAV2RP10_MEGNR</name>
<reference evidence="4 5" key="1">
    <citation type="submission" date="2024-05" db="EMBL/GenBank/DDBJ databases">
        <authorList>
            <person name="Wallberg A."/>
        </authorList>
    </citation>
    <scope>NUCLEOTIDE SEQUENCE [LARGE SCALE GENOMIC DNA]</scope>
</reference>
<organism evidence="4 5">
    <name type="scientific">Meganyctiphanes norvegica</name>
    <name type="common">Northern krill</name>
    <name type="synonym">Thysanopoda norvegica</name>
    <dbReference type="NCBI Taxonomy" id="48144"/>
    <lineage>
        <taxon>Eukaryota</taxon>
        <taxon>Metazoa</taxon>
        <taxon>Ecdysozoa</taxon>
        <taxon>Arthropoda</taxon>
        <taxon>Crustacea</taxon>
        <taxon>Multicrustacea</taxon>
        <taxon>Malacostraca</taxon>
        <taxon>Eumalacostraca</taxon>
        <taxon>Eucarida</taxon>
        <taxon>Euphausiacea</taxon>
        <taxon>Euphausiidae</taxon>
        <taxon>Meganyctiphanes</taxon>
    </lineage>
</organism>
<dbReference type="Pfam" id="PF00379">
    <property type="entry name" value="Chitin_bind_4"/>
    <property type="match status" value="1"/>
</dbReference>
<dbReference type="PRINTS" id="PR00947">
    <property type="entry name" value="CUTICLE"/>
</dbReference>
<dbReference type="GO" id="GO:0062129">
    <property type="term" value="C:chitin-based extracellular matrix"/>
    <property type="evidence" value="ECO:0007669"/>
    <property type="project" value="TreeGrafter"/>
</dbReference>
<dbReference type="InterPro" id="IPR031311">
    <property type="entry name" value="CHIT_BIND_RR_consensus"/>
</dbReference>
<dbReference type="PANTHER" id="PTHR10380">
    <property type="entry name" value="CUTICLE PROTEIN"/>
    <property type="match status" value="1"/>
</dbReference>
<dbReference type="PROSITE" id="PS00233">
    <property type="entry name" value="CHIT_BIND_RR_1"/>
    <property type="match status" value="1"/>
</dbReference>
<dbReference type="PROSITE" id="PS51155">
    <property type="entry name" value="CHIT_BIND_RR_2"/>
    <property type="match status" value="1"/>
</dbReference>
<gene>
    <name evidence="4" type="ORF">MNOR_LOCUS27651</name>
</gene>
<comment type="caution">
    <text evidence="4">The sequence shown here is derived from an EMBL/GenBank/DDBJ whole genome shotgun (WGS) entry which is preliminary data.</text>
</comment>
<dbReference type="Proteomes" id="UP001497623">
    <property type="component" value="Unassembled WGS sequence"/>
</dbReference>
<keyword evidence="1 2" id="KW-0193">Cuticle</keyword>
<evidence type="ECO:0000256" key="2">
    <source>
        <dbReference type="PROSITE-ProRule" id="PRU00497"/>
    </source>
</evidence>
<evidence type="ECO:0000313" key="5">
    <source>
        <dbReference type="Proteomes" id="UP001497623"/>
    </source>
</evidence>
<sequence length="114" mass="12730">MKVFIFACLFAIAIAAPVADQLVDSSEEVFAPQPYQFSHNVADDQFTNYQSRVESQDENGVVSGQYSFVGPNGIRYTTTYTADAVNGFQAHTEEEQTNIEIVFPAHYDSDEFDD</sequence>
<evidence type="ECO:0008006" key="6">
    <source>
        <dbReference type="Google" id="ProtNLM"/>
    </source>
</evidence>
<evidence type="ECO:0000313" key="4">
    <source>
        <dbReference type="EMBL" id="CAL4135429.1"/>
    </source>
</evidence>
<keyword evidence="5" id="KW-1185">Reference proteome</keyword>
<dbReference type="AlphaFoldDB" id="A0AAV2RP10"/>
<protein>
    <recommendedName>
        <fullName evidence="6">Cuticle protein</fullName>
    </recommendedName>
</protein>
<dbReference type="GO" id="GO:0008010">
    <property type="term" value="F:structural constituent of chitin-based larval cuticle"/>
    <property type="evidence" value="ECO:0007669"/>
    <property type="project" value="TreeGrafter"/>
</dbReference>
<dbReference type="InterPro" id="IPR000618">
    <property type="entry name" value="Insect_cuticle"/>
</dbReference>
<evidence type="ECO:0000256" key="3">
    <source>
        <dbReference type="SAM" id="SignalP"/>
    </source>
</evidence>
<feature type="signal peptide" evidence="3">
    <location>
        <begin position="1"/>
        <end position="15"/>
    </location>
</feature>
<proteinExistence type="predicted"/>
<feature type="chain" id="PRO_5043382631" description="Cuticle protein" evidence="3">
    <location>
        <begin position="16"/>
        <end position="114"/>
    </location>
</feature>
<accession>A0AAV2RP10</accession>
<keyword evidence="3" id="KW-0732">Signal</keyword>
<dbReference type="EMBL" id="CAXKWB010029428">
    <property type="protein sequence ID" value="CAL4135429.1"/>
    <property type="molecule type" value="Genomic_DNA"/>
</dbReference>
<dbReference type="InterPro" id="IPR050468">
    <property type="entry name" value="Cuticle_Struct_Prot"/>
</dbReference>